<keyword evidence="5" id="KW-0411">Iron-sulfur</keyword>
<evidence type="ECO:0000313" key="8">
    <source>
        <dbReference type="Proteomes" id="UP000010482"/>
    </source>
</evidence>
<dbReference type="Pfam" id="PF00355">
    <property type="entry name" value="Rieske"/>
    <property type="match status" value="1"/>
</dbReference>
<evidence type="ECO:0000256" key="4">
    <source>
        <dbReference type="ARBA" id="ARBA00023004"/>
    </source>
</evidence>
<gene>
    <name evidence="7" type="ORF">Dacsa_0405</name>
</gene>
<keyword evidence="3" id="KW-0560">Oxidoreductase</keyword>
<dbReference type="PANTHER" id="PTHR21266:SF60">
    <property type="entry name" value="3-KETOSTEROID-9-ALPHA-MONOOXYGENASE, OXYGENASE COMPONENT"/>
    <property type="match status" value="1"/>
</dbReference>
<dbReference type="PATRIC" id="fig|13035.3.peg.463"/>
<evidence type="ECO:0000256" key="5">
    <source>
        <dbReference type="ARBA" id="ARBA00023014"/>
    </source>
</evidence>
<dbReference type="GO" id="GO:0051537">
    <property type="term" value="F:2 iron, 2 sulfur cluster binding"/>
    <property type="evidence" value="ECO:0007669"/>
    <property type="project" value="UniProtKB-KW"/>
</dbReference>
<dbReference type="EMBL" id="CP003944">
    <property type="protein sequence ID" value="AFZ49194.1"/>
    <property type="molecule type" value="Genomic_DNA"/>
</dbReference>
<reference evidence="7" key="1">
    <citation type="submission" date="2012-04" db="EMBL/GenBank/DDBJ databases">
        <title>Finished genome of Dactylococcopsis salina PCC 8305.</title>
        <authorList>
            <consortium name="US DOE Joint Genome Institute"/>
            <person name="Gugger M."/>
            <person name="Coursin T."/>
            <person name="Rippka R."/>
            <person name="Tandeau De Marsac N."/>
            <person name="Huntemann M."/>
            <person name="Wei C.-L."/>
            <person name="Han J."/>
            <person name="Detter J.C."/>
            <person name="Han C."/>
            <person name="Tapia R."/>
            <person name="Daligault H."/>
            <person name="Chen A."/>
            <person name="Krypides N."/>
            <person name="Mavromatis K."/>
            <person name="Markowitz V."/>
            <person name="Szeto E."/>
            <person name="Ivanova N."/>
            <person name="Ovchinnikova G."/>
            <person name="Pagani I."/>
            <person name="Pati A."/>
            <person name="Goodwin L."/>
            <person name="Peters L."/>
            <person name="Pitluck S."/>
            <person name="Woyke T."/>
            <person name="Kerfeld C."/>
        </authorList>
    </citation>
    <scope>NUCLEOTIDE SEQUENCE [LARGE SCALE GENOMIC DNA]</scope>
    <source>
        <strain evidence="7">PCC 8305</strain>
    </source>
</reference>
<dbReference type="SUPFAM" id="SSF55961">
    <property type="entry name" value="Bet v1-like"/>
    <property type="match status" value="1"/>
</dbReference>
<sequence>MYTVYSQSKDDSFPSSKIIMLVTQEPILRRFWYPVIPLDQIQSEPKHFQLLGENLVLWTDQSGHSKAAKDRCCHRSAQLSLGKVENGNLVCPYHGWTFEGSGSCVRVPQLEDQEKIPKTYRIETYWCQSRYGYAWVCLGENPLADIPEIPEASDPEFRCIPEFYEPWHCAGLRVMENELDLAHPTFVHTGTFGSEEHPVPDEMDITETEYGLTMKAVLGVVNPEQQQKNLKMSESQTVRTLDIDWFLPFTCKLRINYPNGLVHIIVNTATPINDGTSQIVQFCLRNDTEADTKAADAKAFDRAVTLEDKAILETTDYDVPLDISQEQHMTTDKPGILMRRRFASLFKNH</sequence>
<feature type="domain" description="Rieske" evidence="6">
    <location>
        <begin position="32"/>
        <end position="136"/>
    </location>
</feature>
<dbReference type="PROSITE" id="PS51296">
    <property type="entry name" value="RIESKE"/>
    <property type="match status" value="1"/>
</dbReference>
<dbReference type="GO" id="GO:0004497">
    <property type="term" value="F:monooxygenase activity"/>
    <property type="evidence" value="ECO:0007669"/>
    <property type="project" value="UniProtKB-ARBA"/>
</dbReference>
<dbReference type="KEGG" id="dsl:Dacsa_0405"/>
<dbReference type="HOGENOM" id="CLU_039484_1_2_3"/>
<name>K9YQM0_DACS8</name>
<dbReference type="AlphaFoldDB" id="K9YQM0"/>
<keyword evidence="7" id="KW-0223">Dioxygenase</keyword>
<evidence type="ECO:0000256" key="1">
    <source>
        <dbReference type="ARBA" id="ARBA00022714"/>
    </source>
</evidence>
<dbReference type="SUPFAM" id="SSF50022">
    <property type="entry name" value="ISP domain"/>
    <property type="match status" value="1"/>
</dbReference>
<proteinExistence type="predicted"/>
<dbReference type="PANTHER" id="PTHR21266">
    <property type="entry name" value="IRON-SULFUR DOMAIN CONTAINING PROTEIN"/>
    <property type="match status" value="1"/>
</dbReference>
<dbReference type="GO" id="GO:0016705">
    <property type="term" value="F:oxidoreductase activity, acting on paired donors, with incorporation or reduction of molecular oxygen"/>
    <property type="evidence" value="ECO:0007669"/>
    <property type="project" value="UniProtKB-ARBA"/>
</dbReference>
<dbReference type="STRING" id="13035.Dacsa_0405"/>
<evidence type="ECO:0000256" key="2">
    <source>
        <dbReference type="ARBA" id="ARBA00022723"/>
    </source>
</evidence>
<accession>K9YQM0</accession>
<dbReference type="InterPro" id="IPR036922">
    <property type="entry name" value="Rieske_2Fe-2S_sf"/>
</dbReference>
<keyword evidence="2" id="KW-0479">Metal-binding</keyword>
<dbReference type="Gene3D" id="2.102.10.10">
    <property type="entry name" value="Rieske [2Fe-2S] iron-sulphur domain"/>
    <property type="match status" value="1"/>
</dbReference>
<evidence type="ECO:0000313" key="7">
    <source>
        <dbReference type="EMBL" id="AFZ49194.1"/>
    </source>
</evidence>
<keyword evidence="4" id="KW-0408">Iron</keyword>
<evidence type="ECO:0000259" key="6">
    <source>
        <dbReference type="PROSITE" id="PS51296"/>
    </source>
</evidence>
<keyword evidence="1" id="KW-0001">2Fe-2S</keyword>
<dbReference type="eggNOG" id="COG4638">
    <property type="taxonomic scope" value="Bacteria"/>
</dbReference>
<dbReference type="Pfam" id="PF19112">
    <property type="entry name" value="VanA_C"/>
    <property type="match status" value="1"/>
</dbReference>
<evidence type="ECO:0000256" key="3">
    <source>
        <dbReference type="ARBA" id="ARBA00023002"/>
    </source>
</evidence>
<protein>
    <submittedName>
        <fullName evidence="7">Ring-hydroxylating dioxygenase, large terminal subunit</fullName>
    </submittedName>
</protein>
<dbReference type="InterPro" id="IPR050584">
    <property type="entry name" value="Cholesterol_7-desaturase"/>
</dbReference>
<dbReference type="Proteomes" id="UP000010482">
    <property type="component" value="Chromosome"/>
</dbReference>
<dbReference type="CDD" id="cd03469">
    <property type="entry name" value="Rieske_RO_Alpha_N"/>
    <property type="match status" value="1"/>
</dbReference>
<dbReference type="InterPro" id="IPR044043">
    <property type="entry name" value="VanA_C_cat"/>
</dbReference>
<organism evidence="7 8">
    <name type="scientific">Dactylococcopsis salina (strain PCC 8305)</name>
    <name type="common">Myxobactron salinum</name>
    <dbReference type="NCBI Taxonomy" id="13035"/>
    <lineage>
        <taxon>Bacteria</taxon>
        <taxon>Bacillati</taxon>
        <taxon>Cyanobacteriota</taxon>
        <taxon>Cyanophyceae</taxon>
        <taxon>Nodosilineales</taxon>
        <taxon>Cymatolegaceae</taxon>
        <taxon>Dactylococcopsis</taxon>
    </lineage>
</organism>
<dbReference type="InterPro" id="IPR017941">
    <property type="entry name" value="Rieske_2Fe-2S"/>
</dbReference>
<dbReference type="GO" id="GO:0046872">
    <property type="term" value="F:metal ion binding"/>
    <property type="evidence" value="ECO:0007669"/>
    <property type="project" value="UniProtKB-KW"/>
</dbReference>
<dbReference type="GO" id="GO:0051213">
    <property type="term" value="F:dioxygenase activity"/>
    <property type="evidence" value="ECO:0007669"/>
    <property type="project" value="UniProtKB-KW"/>
</dbReference>
<dbReference type="Gene3D" id="3.90.380.10">
    <property type="entry name" value="Naphthalene 1,2-dioxygenase Alpha Subunit, Chain A, domain 1"/>
    <property type="match status" value="1"/>
</dbReference>
<keyword evidence="8" id="KW-1185">Reference proteome</keyword>